<feature type="compositionally biased region" description="Polar residues" evidence="1">
    <location>
        <begin position="222"/>
        <end position="240"/>
    </location>
</feature>
<gene>
    <name evidence="3" type="ORF">FPOA_02434</name>
</gene>
<evidence type="ECO:0000313" key="3">
    <source>
        <dbReference type="EMBL" id="OBS28498.1"/>
    </source>
</evidence>
<accession>A0A1B8B6Y3</accession>
<reference evidence="3 4" key="1">
    <citation type="submission" date="2016-06" db="EMBL/GenBank/DDBJ databases">
        <title>Living apart together: crosstalk between the core and supernumerary genomes in a fungal plant pathogen.</title>
        <authorList>
            <person name="Vanheule A."/>
            <person name="Audenaert K."/>
            <person name="Warris S."/>
            <person name="Van De Geest H."/>
            <person name="Schijlen E."/>
            <person name="Hofte M."/>
            <person name="De Saeger S."/>
            <person name="Haesaert G."/>
            <person name="Waalwijk C."/>
            <person name="Van Der Lee T."/>
        </authorList>
    </citation>
    <scope>NUCLEOTIDE SEQUENCE [LARGE SCALE GENOMIC DNA]</scope>
    <source>
        <strain evidence="3 4">2516</strain>
    </source>
</reference>
<dbReference type="Pfam" id="PF12776">
    <property type="entry name" value="Myb_DNA-bind_3"/>
    <property type="match status" value="1"/>
</dbReference>
<evidence type="ECO:0000259" key="2">
    <source>
        <dbReference type="Pfam" id="PF12776"/>
    </source>
</evidence>
<feature type="compositionally biased region" description="Polar residues" evidence="1">
    <location>
        <begin position="625"/>
        <end position="639"/>
    </location>
</feature>
<evidence type="ECO:0000256" key="1">
    <source>
        <dbReference type="SAM" id="MobiDB-lite"/>
    </source>
</evidence>
<proteinExistence type="predicted"/>
<feature type="compositionally biased region" description="Basic and acidic residues" evidence="1">
    <location>
        <begin position="174"/>
        <end position="188"/>
    </location>
</feature>
<keyword evidence="4" id="KW-1185">Reference proteome</keyword>
<dbReference type="PANTHER" id="PTHR46929:SF3">
    <property type="entry name" value="MYB_SANT-LIKE DOMAIN-CONTAINING PROTEIN"/>
    <property type="match status" value="1"/>
</dbReference>
<feature type="compositionally biased region" description="Polar residues" evidence="1">
    <location>
        <begin position="511"/>
        <end position="531"/>
    </location>
</feature>
<dbReference type="STRING" id="36050.A0A1B8B6Y3"/>
<dbReference type="Proteomes" id="UP000091967">
    <property type="component" value="Unassembled WGS sequence"/>
</dbReference>
<feature type="region of interest" description="Disordered" evidence="1">
    <location>
        <begin position="619"/>
        <end position="639"/>
    </location>
</feature>
<feature type="domain" description="Myb/SANT-like" evidence="2">
    <location>
        <begin position="331"/>
        <end position="425"/>
    </location>
</feature>
<feature type="region of interest" description="Disordered" evidence="1">
    <location>
        <begin position="159"/>
        <end position="251"/>
    </location>
</feature>
<dbReference type="InterPro" id="IPR024752">
    <property type="entry name" value="Myb/SANT-like_dom"/>
</dbReference>
<comment type="caution">
    <text evidence="3">The sequence shown here is derived from an EMBL/GenBank/DDBJ whole genome shotgun (WGS) entry which is preliminary data.</text>
</comment>
<organism evidence="3 4">
    <name type="scientific">Fusarium poae</name>
    <dbReference type="NCBI Taxonomy" id="36050"/>
    <lineage>
        <taxon>Eukaryota</taxon>
        <taxon>Fungi</taxon>
        <taxon>Dikarya</taxon>
        <taxon>Ascomycota</taxon>
        <taxon>Pezizomycotina</taxon>
        <taxon>Sordariomycetes</taxon>
        <taxon>Hypocreomycetidae</taxon>
        <taxon>Hypocreales</taxon>
        <taxon>Nectriaceae</taxon>
        <taxon>Fusarium</taxon>
    </lineage>
</organism>
<evidence type="ECO:0000313" key="4">
    <source>
        <dbReference type="Proteomes" id="UP000091967"/>
    </source>
</evidence>
<dbReference type="AlphaFoldDB" id="A0A1B8B6Y3"/>
<sequence>MDQQSLVLPALFTIVRAAEDGVRYETRTATVTQCFTRDALAAPTPVVIGATAIVYEPAVTGGPIIVEVDAPNCDSCGCPTCVHTVEYTTKFQCFCSTGLCDQEYSIKEKYKGMKDKPAMDSHSIPVGFTCDVQTCTTCGPEPITATITYPVKDRPYMNSIAHPTAVPSSGSKGNDYKHEDNNNNKGDDYGNGAKPVNEPNYPDTPVPAKKPEGEPMPVPKPNESNGFHSSVKPTSGSDAQESGYPGAGDEHPVIVSGAEGREVGIVGVGLLGAFASASATLQNITRAVVLSSFFSFFTRFDKMSEDDTDVLGPDGQPPVRVDRDRRAPRFSWTPAYEATFFRSLCESVQLGLRENSSFKAEAWERAAIALQESHGAYPAKSHLINKSDNARKRFRLWRGLREDPEFIYNPDSRTVTATEEAWAAHIEREPLSRALRGRPFDHEDFMEVLYPDVIGSGGAPKRIMKPRRRTDGPISDDPDMPGTGILNLQSDPPPPRPPGLESPNARPILAQTPTTSSTGSAPQQRPTSTTIPPRGPPTVANASALTPPDETITQSRKRQLPSTSTPVMFEPSPPTTTIPMGQSVAPESPGKRRRTSSNDGSRALTASVLNSSMLPMAVRDGPNAMSPSQTDSQGLSNGNGPAMEELVEAVRSRNVLRWQEEALDIFFRDFADEDLDLQVKMSEGVLINECKAMVFCKMPARVRQHWVKRFKENPRI</sequence>
<protein>
    <recommendedName>
        <fullName evidence="2">Myb/SANT-like domain-containing protein</fullName>
    </recommendedName>
</protein>
<feature type="region of interest" description="Disordered" evidence="1">
    <location>
        <begin position="456"/>
        <end position="603"/>
    </location>
</feature>
<dbReference type="PANTHER" id="PTHR46929">
    <property type="entry name" value="EXPRESSED PROTEIN"/>
    <property type="match status" value="1"/>
</dbReference>
<name>A0A1B8B6Y3_FUSPO</name>
<feature type="compositionally biased region" description="Pro residues" evidence="1">
    <location>
        <begin position="491"/>
        <end position="500"/>
    </location>
</feature>
<dbReference type="EMBL" id="LYXU01000001">
    <property type="protein sequence ID" value="OBS28498.1"/>
    <property type="molecule type" value="Genomic_DNA"/>
</dbReference>